<comment type="caution">
    <text evidence="1">The sequence shown here is derived from an EMBL/GenBank/DDBJ whole genome shotgun (WGS) entry which is preliminary data.</text>
</comment>
<dbReference type="PATRIC" id="fig|1526658.3.peg.3800"/>
<reference evidence="1 2" key="1">
    <citation type="submission" date="2015-07" db="EMBL/GenBank/DDBJ databases">
        <title>Whole genome sequencing of Bosea vaviloviae isolated from cave pool.</title>
        <authorList>
            <person name="Tan N.E.H."/>
            <person name="Lee Y.P."/>
            <person name="Gan H.M."/>
            <person name="Barton H."/>
            <person name="Savka M.A."/>
        </authorList>
    </citation>
    <scope>NUCLEOTIDE SEQUENCE [LARGE SCALE GENOMIC DNA]</scope>
    <source>
        <strain evidence="1 2">SD260</strain>
    </source>
</reference>
<protein>
    <submittedName>
        <fullName evidence="1">Uncharacterized protein</fullName>
    </submittedName>
</protein>
<name>A0A0N1F4M0_9HYPH</name>
<dbReference type="Proteomes" id="UP000037822">
    <property type="component" value="Unassembled WGS sequence"/>
</dbReference>
<gene>
    <name evidence="1" type="ORF">AE618_11850</name>
</gene>
<evidence type="ECO:0000313" key="1">
    <source>
        <dbReference type="EMBL" id="KPH80480.1"/>
    </source>
</evidence>
<dbReference type="Gene3D" id="3.90.1720.10">
    <property type="entry name" value="endopeptidase domain like (from Nostoc punctiforme)"/>
    <property type="match status" value="1"/>
</dbReference>
<accession>A0A0N1F4M0</accession>
<organism evidence="1 2">
    <name type="scientific">Bosea vaviloviae</name>
    <dbReference type="NCBI Taxonomy" id="1526658"/>
    <lineage>
        <taxon>Bacteria</taxon>
        <taxon>Pseudomonadati</taxon>
        <taxon>Pseudomonadota</taxon>
        <taxon>Alphaproteobacteria</taxon>
        <taxon>Hyphomicrobiales</taxon>
        <taxon>Boseaceae</taxon>
        <taxon>Bosea</taxon>
    </lineage>
</organism>
<dbReference type="OrthoDB" id="9787225at2"/>
<evidence type="ECO:0000313" key="2">
    <source>
        <dbReference type="Proteomes" id="UP000037822"/>
    </source>
</evidence>
<dbReference type="EMBL" id="LGSZ01000040">
    <property type="protein sequence ID" value="KPH80480.1"/>
    <property type="molecule type" value="Genomic_DNA"/>
</dbReference>
<dbReference type="RefSeq" id="WP_054209267.1">
    <property type="nucleotide sequence ID" value="NZ_LGSZ01000040.1"/>
</dbReference>
<dbReference type="AlphaFoldDB" id="A0A0N1F4M0"/>
<sequence>MNASTLILRAKSALEKDVKYKSPGKAPPIEATSWPNSPIATDCSGFLAWCLRMSRKIDHPFYNRINGGWFETTAVHADGRASVGYCSQINKPRPGAMLVYPDYLGSDNRMHDGHMGLVVEVNGGSGIDGVTGIVHCSVGNDRNGSAIQETGPGIWKAKANSIIVWWDGIIED</sequence>
<keyword evidence="2" id="KW-1185">Reference proteome</keyword>
<proteinExistence type="predicted"/>